<dbReference type="Proteomes" id="UP000188268">
    <property type="component" value="Unassembled WGS sequence"/>
</dbReference>
<sequence length="61" mass="6768">RREASDRRRAFCPFLPLVMDADTNQPLDPPIVIILSSLVLDDLETTEQGTLSLAPPPEAHQ</sequence>
<feature type="non-terminal residue" evidence="1">
    <location>
        <position position="61"/>
    </location>
</feature>
<dbReference type="AlphaFoldDB" id="A0A1R3KZC2"/>
<protein>
    <submittedName>
        <fullName evidence="1">Uncharacterized protein</fullName>
    </submittedName>
</protein>
<reference evidence="1 2" key="1">
    <citation type="submission" date="2013-09" db="EMBL/GenBank/DDBJ databases">
        <title>Corchorus capsularis genome sequencing.</title>
        <authorList>
            <person name="Alam M."/>
            <person name="Haque M.S."/>
            <person name="Islam M.S."/>
            <person name="Emdad E.M."/>
            <person name="Islam M.M."/>
            <person name="Ahmed B."/>
            <person name="Halim A."/>
            <person name="Hossen Q.M.M."/>
            <person name="Hossain M.Z."/>
            <person name="Ahmed R."/>
            <person name="Khan M.M."/>
            <person name="Islam R."/>
            <person name="Rashid M.M."/>
            <person name="Khan S.A."/>
            <person name="Rahman M.S."/>
            <person name="Alam M."/>
        </authorList>
    </citation>
    <scope>NUCLEOTIDE SEQUENCE [LARGE SCALE GENOMIC DNA]</scope>
    <source>
        <strain evidence="2">cv. CVL-1</strain>
        <tissue evidence="1">Whole seedling</tissue>
    </source>
</reference>
<comment type="caution">
    <text evidence="1">The sequence shown here is derived from an EMBL/GenBank/DDBJ whole genome shotgun (WGS) entry which is preliminary data.</text>
</comment>
<keyword evidence="2" id="KW-1185">Reference proteome</keyword>
<dbReference type="Gramene" id="OMP12410">
    <property type="protein sequence ID" value="OMP12410"/>
    <property type="gene ID" value="CCACVL1_00003"/>
</dbReference>
<proteinExistence type="predicted"/>
<gene>
    <name evidence="1" type="ORF">CCACVL1_00003</name>
</gene>
<organism evidence="1 2">
    <name type="scientific">Corchorus capsularis</name>
    <name type="common">Jute</name>
    <dbReference type="NCBI Taxonomy" id="210143"/>
    <lineage>
        <taxon>Eukaryota</taxon>
        <taxon>Viridiplantae</taxon>
        <taxon>Streptophyta</taxon>
        <taxon>Embryophyta</taxon>
        <taxon>Tracheophyta</taxon>
        <taxon>Spermatophyta</taxon>
        <taxon>Magnoliopsida</taxon>
        <taxon>eudicotyledons</taxon>
        <taxon>Gunneridae</taxon>
        <taxon>Pentapetalae</taxon>
        <taxon>rosids</taxon>
        <taxon>malvids</taxon>
        <taxon>Malvales</taxon>
        <taxon>Malvaceae</taxon>
        <taxon>Grewioideae</taxon>
        <taxon>Apeibeae</taxon>
        <taxon>Corchorus</taxon>
    </lineage>
</organism>
<evidence type="ECO:0000313" key="1">
    <source>
        <dbReference type="EMBL" id="OMP12410.1"/>
    </source>
</evidence>
<feature type="non-terminal residue" evidence="1">
    <location>
        <position position="1"/>
    </location>
</feature>
<name>A0A1R3KZC2_COCAP</name>
<evidence type="ECO:0000313" key="2">
    <source>
        <dbReference type="Proteomes" id="UP000188268"/>
    </source>
</evidence>
<accession>A0A1R3KZC2</accession>
<dbReference type="EMBL" id="AWWV01000003">
    <property type="protein sequence ID" value="OMP12410.1"/>
    <property type="molecule type" value="Genomic_DNA"/>
</dbReference>